<evidence type="ECO:0008006" key="5">
    <source>
        <dbReference type="Google" id="ProtNLM"/>
    </source>
</evidence>
<feature type="compositionally biased region" description="Low complexity" evidence="1">
    <location>
        <begin position="371"/>
        <end position="390"/>
    </location>
</feature>
<name>A0A511AA68_9MICO</name>
<evidence type="ECO:0000313" key="4">
    <source>
        <dbReference type="Proteomes" id="UP000321225"/>
    </source>
</evidence>
<feature type="transmembrane region" description="Helical" evidence="2">
    <location>
        <begin position="15"/>
        <end position="33"/>
    </location>
</feature>
<keyword evidence="2" id="KW-1133">Transmembrane helix</keyword>
<keyword evidence="2" id="KW-0472">Membrane</keyword>
<dbReference type="Proteomes" id="UP000321225">
    <property type="component" value="Unassembled WGS sequence"/>
</dbReference>
<sequence>MSAGSQMNTASWTPAVRPGLIPLHPLTFGALLAKPFAALRHNPKVLFGFAIVVQLVVAVITLVVVGGVALFSFVRLESLSPSNPDFYPVMWGTIAINGLVVLVMGFVSLAFTAVIQGVVAADIGHAALGEKPTLGRLWQIMRPSFWLLVGWSVLQALAGIVLVLVIGGIIVLGVTAGADGSAGGVALSVVIGILLVLAAIPLWVWLSTKLLLVPSVLVLERARLRTALVRSWRLTRGRFWNTFAVIFLINIIMSAAVSIVSFPLSLLGSLFVPVIAPTSGNDAAEIAGILIATVAPQLLVYVLQAVAIVVQCAAAVFIYLDCRMRYEGLDHSLIRHLERRELGATPEQLGDPFAVDPARAVSSAPPPKPAPAYAAPPVGWGQYPAPATQAAPPPPPPASPTSPPASPASPADQGPWAAPGSGGA</sequence>
<evidence type="ECO:0000256" key="2">
    <source>
        <dbReference type="SAM" id="Phobius"/>
    </source>
</evidence>
<feature type="compositionally biased region" description="Pro residues" evidence="1">
    <location>
        <begin position="391"/>
        <end position="407"/>
    </location>
</feature>
<feature type="transmembrane region" description="Helical" evidence="2">
    <location>
        <begin position="145"/>
        <end position="174"/>
    </location>
</feature>
<feature type="transmembrane region" description="Helical" evidence="2">
    <location>
        <begin position="186"/>
        <end position="219"/>
    </location>
</feature>
<proteinExistence type="predicted"/>
<keyword evidence="4" id="KW-1185">Reference proteome</keyword>
<feature type="region of interest" description="Disordered" evidence="1">
    <location>
        <begin position="357"/>
        <end position="424"/>
    </location>
</feature>
<evidence type="ECO:0000256" key="1">
    <source>
        <dbReference type="SAM" id="MobiDB-lite"/>
    </source>
</evidence>
<organism evidence="3 4">
    <name type="scientific">Microbacterium aerolatum</name>
    <dbReference type="NCBI Taxonomy" id="153731"/>
    <lineage>
        <taxon>Bacteria</taxon>
        <taxon>Bacillati</taxon>
        <taxon>Actinomycetota</taxon>
        <taxon>Actinomycetes</taxon>
        <taxon>Micrococcales</taxon>
        <taxon>Microbacteriaceae</taxon>
        <taxon>Microbacterium</taxon>
    </lineage>
</organism>
<comment type="caution">
    <text evidence="3">The sequence shown here is derived from an EMBL/GenBank/DDBJ whole genome shotgun (WGS) entry which is preliminary data.</text>
</comment>
<accession>A0A511AA68</accession>
<evidence type="ECO:0000313" key="3">
    <source>
        <dbReference type="EMBL" id="GEK84982.1"/>
    </source>
</evidence>
<feature type="transmembrane region" description="Helical" evidence="2">
    <location>
        <begin position="298"/>
        <end position="320"/>
    </location>
</feature>
<keyword evidence="2" id="KW-0812">Transmembrane</keyword>
<feature type="transmembrane region" description="Helical" evidence="2">
    <location>
        <begin position="94"/>
        <end position="124"/>
    </location>
</feature>
<dbReference type="AlphaFoldDB" id="A0A511AA68"/>
<feature type="transmembrane region" description="Helical" evidence="2">
    <location>
        <begin position="239"/>
        <end position="264"/>
    </location>
</feature>
<gene>
    <name evidence="3" type="ORF">MAE01_01580</name>
</gene>
<reference evidence="3 4" key="1">
    <citation type="submission" date="2019-07" db="EMBL/GenBank/DDBJ databases">
        <title>Whole genome shotgun sequence of Microbacterium aerolatum NBRC 103071.</title>
        <authorList>
            <person name="Hosoyama A."/>
            <person name="Uohara A."/>
            <person name="Ohji S."/>
            <person name="Ichikawa N."/>
        </authorList>
    </citation>
    <scope>NUCLEOTIDE SEQUENCE [LARGE SCALE GENOMIC DNA]</scope>
    <source>
        <strain evidence="3 4">NBRC 103071</strain>
    </source>
</reference>
<dbReference type="EMBL" id="BJUW01000001">
    <property type="protein sequence ID" value="GEK84982.1"/>
    <property type="molecule type" value="Genomic_DNA"/>
</dbReference>
<feature type="transmembrane region" description="Helical" evidence="2">
    <location>
        <begin position="45"/>
        <end position="74"/>
    </location>
</feature>
<protein>
    <recommendedName>
        <fullName evidence="5">Glycerophosphoryl diester phosphodiesterase membrane domain-containing protein</fullName>
    </recommendedName>
</protein>